<evidence type="ECO:0000313" key="4">
    <source>
        <dbReference type="Proteomes" id="UP000318585"/>
    </source>
</evidence>
<accession>A0A553CNQ0</accession>
<dbReference type="Proteomes" id="UP000318585">
    <property type="component" value="Unassembled WGS sequence"/>
</dbReference>
<evidence type="ECO:0000313" key="3">
    <source>
        <dbReference type="EMBL" id="TRX22109.1"/>
    </source>
</evidence>
<dbReference type="InterPro" id="IPR032466">
    <property type="entry name" value="Metal_Hydrolase"/>
</dbReference>
<dbReference type="InterPro" id="IPR011059">
    <property type="entry name" value="Metal-dep_hydrolase_composite"/>
</dbReference>
<dbReference type="GO" id="GO:0006221">
    <property type="term" value="P:pyrimidine nucleotide biosynthetic process"/>
    <property type="evidence" value="ECO:0007669"/>
    <property type="project" value="UniProtKB-KW"/>
</dbReference>
<comment type="caution">
    <text evidence="3">The sequence shown here is derived from an EMBL/GenBank/DDBJ whole genome shotgun (WGS) entry which is preliminary data.</text>
</comment>
<dbReference type="OrthoDB" id="9765462at2"/>
<dbReference type="AlphaFoldDB" id="A0A553CNQ0"/>
<dbReference type="InterPro" id="IPR024403">
    <property type="entry name" value="DHOase_cat"/>
</dbReference>
<dbReference type="GO" id="GO:0046872">
    <property type="term" value="F:metal ion binding"/>
    <property type="evidence" value="ECO:0007669"/>
    <property type="project" value="InterPro"/>
</dbReference>
<dbReference type="CDD" id="cd01317">
    <property type="entry name" value="DHOase_IIa"/>
    <property type="match status" value="1"/>
</dbReference>
<dbReference type="InterPro" id="IPR050138">
    <property type="entry name" value="DHOase/Allantoinase_Hydrolase"/>
</dbReference>
<dbReference type="PANTHER" id="PTHR43668:SF2">
    <property type="entry name" value="ALLANTOINASE"/>
    <property type="match status" value="1"/>
</dbReference>
<organism evidence="3 4">
    <name type="scientific">Flavobacterium franklandianum</name>
    <dbReference type="NCBI Taxonomy" id="2594430"/>
    <lineage>
        <taxon>Bacteria</taxon>
        <taxon>Pseudomonadati</taxon>
        <taxon>Bacteroidota</taxon>
        <taxon>Flavobacteriia</taxon>
        <taxon>Flavobacteriales</taxon>
        <taxon>Flavobacteriaceae</taxon>
        <taxon>Flavobacterium</taxon>
    </lineage>
</organism>
<keyword evidence="4" id="KW-1185">Reference proteome</keyword>
<dbReference type="GO" id="GO:0005737">
    <property type="term" value="C:cytoplasm"/>
    <property type="evidence" value="ECO:0007669"/>
    <property type="project" value="TreeGrafter"/>
</dbReference>
<name>A0A553CNQ0_9FLAO</name>
<protein>
    <submittedName>
        <fullName evidence="3">Dihydroorotase</fullName>
    </submittedName>
</protein>
<dbReference type="PANTHER" id="PTHR43668">
    <property type="entry name" value="ALLANTOINASE"/>
    <property type="match status" value="1"/>
</dbReference>
<proteinExistence type="predicted"/>
<dbReference type="EMBL" id="VJZR01000003">
    <property type="protein sequence ID" value="TRX22109.1"/>
    <property type="molecule type" value="Genomic_DNA"/>
</dbReference>
<dbReference type="GO" id="GO:0004038">
    <property type="term" value="F:allantoinase activity"/>
    <property type="evidence" value="ECO:0007669"/>
    <property type="project" value="TreeGrafter"/>
</dbReference>
<evidence type="ECO:0000256" key="1">
    <source>
        <dbReference type="ARBA" id="ARBA00022975"/>
    </source>
</evidence>
<dbReference type="SUPFAM" id="SSF51338">
    <property type="entry name" value="Composite domain of metallo-dependent hydrolases"/>
    <property type="match status" value="1"/>
</dbReference>
<feature type="domain" description="Dihydroorotase catalytic" evidence="2">
    <location>
        <begin position="57"/>
        <end position="237"/>
    </location>
</feature>
<evidence type="ECO:0000259" key="2">
    <source>
        <dbReference type="Pfam" id="PF12890"/>
    </source>
</evidence>
<dbReference type="RefSeq" id="WP_144071074.1">
    <property type="nucleotide sequence ID" value="NZ_VJZR01000003.1"/>
</dbReference>
<reference evidence="3 4" key="1">
    <citation type="submission" date="2019-07" db="EMBL/GenBank/DDBJ databases">
        <title>Novel species of Flavobacterium.</title>
        <authorList>
            <person name="Liu Q."/>
            <person name="Xin Y.-H."/>
        </authorList>
    </citation>
    <scope>NUCLEOTIDE SEQUENCE [LARGE SCALE GENOMIC DNA]</scope>
    <source>
        <strain evidence="3 4">LB3P56</strain>
    </source>
</reference>
<dbReference type="GO" id="GO:0004151">
    <property type="term" value="F:dihydroorotase activity"/>
    <property type="evidence" value="ECO:0007669"/>
    <property type="project" value="InterPro"/>
</dbReference>
<gene>
    <name evidence="3" type="ORF">FNW17_05415</name>
</gene>
<dbReference type="Pfam" id="PF12890">
    <property type="entry name" value="DHOase"/>
    <property type="match status" value="1"/>
</dbReference>
<dbReference type="Gene3D" id="2.30.40.10">
    <property type="entry name" value="Urease, subunit C, domain 1"/>
    <property type="match status" value="1"/>
</dbReference>
<dbReference type="Gene3D" id="3.20.20.140">
    <property type="entry name" value="Metal-dependent hydrolases"/>
    <property type="match status" value="1"/>
</dbReference>
<sequence>MNTIIREAKIIDSESPFHNQTVDILIVDGIINKIGKSLSNTENIEEVKLDNLHVSKGWFDSSVSLGEPGFEDRETIANGLNVAAKSGFTAIALQPNSYPIIDNQSQINFVKSKANGFATELFPIGALTKGSEGKDMAELFDMKNSGAIAFGDYNTSLDNANLLKIALQYVQDFDGLVIALAQDSNIKGNGVANEGVVSTRLGLKGIPNLAEELQIARNLFLLEYSGGKLHIPTISTAKSVELIKEAKAKGLNVTCSVAVHHLVLTDEKLENFDTRFKVSPPLRTETDRKALLAGILDNTIDMITTDHNPIDIEHKKMEFDLAKNGTIGLESAFGVLLTVLPLEKIIEKLTTGKTTFCPEISGGKQSIAEGNKANISLFNPEGKSIFTNENILSKSKNSAFLGTELKGKVYGIFNQGKLILG</sequence>
<dbReference type="GO" id="GO:0006145">
    <property type="term" value="P:purine nucleobase catabolic process"/>
    <property type="evidence" value="ECO:0007669"/>
    <property type="project" value="TreeGrafter"/>
</dbReference>
<keyword evidence="1" id="KW-0665">Pyrimidine biosynthesis</keyword>
<dbReference type="InterPro" id="IPR004722">
    <property type="entry name" value="DHOase"/>
</dbReference>
<dbReference type="SUPFAM" id="SSF51556">
    <property type="entry name" value="Metallo-dependent hydrolases"/>
    <property type="match status" value="1"/>
</dbReference>